<dbReference type="AlphaFoldDB" id="A0A183N5J5"/>
<sequence length="89" mass="9993">MNTATKKRVPNDSIKSTEAKYQKAVNGPSRDIFAGDLVVFKGYRDRAKIQAWLQNVTEFTRSHNQSVKIMDVLSTVKQKHIKTVTGTIG</sequence>
<name>A0A183N5J5_9TREM</name>
<dbReference type="EMBL" id="UZAI01019803">
    <property type="protein sequence ID" value="VDP47794.1"/>
    <property type="molecule type" value="Genomic_DNA"/>
</dbReference>
<organism evidence="1 2">
    <name type="scientific">Schistosoma margrebowiei</name>
    <dbReference type="NCBI Taxonomy" id="48269"/>
    <lineage>
        <taxon>Eukaryota</taxon>
        <taxon>Metazoa</taxon>
        <taxon>Spiralia</taxon>
        <taxon>Lophotrochozoa</taxon>
        <taxon>Platyhelminthes</taxon>
        <taxon>Trematoda</taxon>
        <taxon>Digenea</taxon>
        <taxon>Strigeidida</taxon>
        <taxon>Schistosomatoidea</taxon>
        <taxon>Schistosomatidae</taxon>
        <taxon>Schistosoma</taxon>
    </lineage>
</organism>
<reference evidence="1 2" key="1">
    <citation type="submission" date="2018-11" db="EMBL/GenBank/DDBJ databases">
        <authorList>
            <consortium name="Pathogen Informatics"/>
        </authorList>
    </citation>
    <scope>NUCLEOTIDE SEQUENCE [LARGE SCALE GENOMIC DNA]</scope>
    <source>
        <strain evidence="1 2">Zambia</strain>
    </source>
</reference>
<dbReference type="Proteomes" id="UP000277204">
    <property type="component" value="Unassembled WGS sequence"/>
</dbReference>
<keyword evidence="2" id="KW-1185">Reference proteome</keyword>
<evidence type="ECO:0000313" key="1">
    <source>
        <dbReference type="EMBL" id="VDP47794.1"/>
    </source>
</evidence>
<protein>
    <submittedName>
        <fullName evidence="1">Uncharacterized protein</fullName>
    </submittedName>
</protein>
<accession>A0A183N5J5</accession>
<evidence type="ECO:0000313" key="2">
    <source>
        <dbReference type="Proteomes" id="UP000277204"/>
    </source>
</evidence>
<proteinExistence type="predicted"/>
<gene>
    <name evidence="1" type="ORF">SMRZ_LOCUS23570</name>
</gene>